<dbReference type="InterPro" id="IPR000086">
    <property type="entry name" value="NUDIX_hydrolase_dom"/>
</dbReference>
<dbReference type="RefSeq" id="WP_129441469.1">
    <property type="nucleotide sequence ID" value="NZ_CP035492.1"/>
</dbReference>
<dbReference type="AlphaFoldDB" id="A0A4P6EV49"/>
<reference evidence="2 3" key="1">
    <citation type="submission" date="2019-01" db="EMBL/GenBank/DDBJ databases">
        <title>Genome sequencing of strain FW100M-2.</title>
        <authorList>
            <person name="Heo J."/>
            <person name="Kim S.-J."/>
            <person name="Kim J.-S."/>
            <person name="Hong S.-B."/>
            <person name="Kwon S.-W."/>
        </authorList>
    </citation>
    <scope>NUCLEOTIDE SEQUENCE [LARGE SCALE GENOMIC DNA]</scope>
    <source>
        <strain evidence="2 3">FW100M-2</strain>
    </source>
</reference>
<feature type="domain" description="Nudix hydrolase" evidence="1">
    <location>
        <begin position="29"/>
        <end position="177"/>
    </location>
</feature>
<dbReference type="PANTHER" id="PTHR10885">
    <property type="entry name" value="ISOPENTENYL-DIPHOSPHATE DELTA-ISOMERASE"/>
    <property type="match status" value="1"/>
</dbReference>
<accession>A0A4P6EV49</accession>
<dbReference type="SUPFAM" id="SSF55811">
    <property type="entry name" value="Nudix"/>
    <property type="match status" value="1"/>
</dbReference>
<name>A0A4P6EV49_9BACL</name>
<dbReference type="InterPro" id="IPR015797">
    <property type="entry name" value="NUDIX_hydrolase-like_dom_sf"/>
</dbReference>
<evidence type="ECO:0000313" key="2">
    <source>
        <dbReference type="EMBL" id="QAY67150.1"/>
    </source>
</evidence>
<dbReference type="Gene3D" id="3.90.79.10">
    <property type="entry name" value="Nucleoside Triphosphate Pyrophosphohydrolase"/>
    <property type="match status" value="1"/>
</dbReference>
<dbReference type="Proteomes" id="UP000293568">
    <property type="component" value="Chromosome"/>
</dbReference>
<dbReference type="EMBL" id="CP035492">
    <property type="protein sequence ID" value="QAY67150.1"/>
    <property type="molecule type" value="Genomic_DNA"/>
</dbReference>
<proteinExistence type="predicted"/>
<dbReference type="PROSITE" id="PS51462">
    <property type="entry name" value="NUDIX"/>
    <property type="match status" value="1"/>
</dbReference>
<evidence type="ECO:0000313" key="3">
    <source>
        <dbReference type="Proteomes" id="UP000293568"/>
    </source>
</evidence>
<evidence type="ECO:0000259" key="1">
    <source>
        <dbReference type="PROSITE" id="PS51462"/>
    </source>
</evidence>
<dbReference type="GO" id="GO:0003824">
    <property type="term" value="F:catalytic activity"/>
    <property type="evidence" value="ECO:0007669"/>
    <property type="project" value="UniProtKB-ARBA"/>
</dbReference>
<dbReference type="CDD" id="cd04692">
    <property type="entry name" value="NUDIX_Hydrolase"/>
    <property type="match status" value="1"/>
</dbReference>
<sequence length="215" mass="23788">MPEELFDIYDEQMNPLGTATRSETHAKGYWHRSFHCWLARKEKNRIYVRFQQRHAGKDTFPGYYDITAAGHLAAGETARDAVREIEEELGVAVAFEELLPLGEARMEKTGSAGGVSFIDREVSEVFGYECDVPLSALKLQPEEVAAVYEAELDELLLLFEGKLASVSAKGVALQLENGQPSLVPAAARVSAGRFVPRVSSYYVNVLTGLRSYLLA</sequence>
<protein>
    <submittedName>
        <fullName evidence="2">NUDIX domain-containing protein</fullName>
    </submittedName>
</protein>
<dbReference type="KEGG" id="pprt:ET464_12830"/>
<organism evidence="2 3">
    <name type="scientific">Paenibacillus protaetiae</name>
    <dbReference type="NCBI Taxonomy" id="2509456"/>
    <lineage>
        <taxon>Bacteria</taxon>
        <taxon>Bacillati</taxon>
        <taxon>Bacillota</taxon>
        <taxon>Bacilli</taxon>
        <taxon>Bacillales</taxon>
        <taxon>Paenibacillaceae</taxon>
        <taxon>Paenibacillus</taxon>
    </lineage>
</organism>
<dbReference type="OrthoDB" id="9780586at2"/>
<dbReference type="Pfam" id="PF00293">
    <property type="entry name" value="NUDIX"/>
    <property type="match status" value="1"/>
</dbReference>
<gene>
    <name evidence="2" type="ORF">ET464_12830</name>
</gene>
<dbReference type="PANTHER" id="PTHR10885:SF0">
    <property type="entry name" value="ISOPENTENYL-DIPHOSPHATE DELTA-ISOMERASE"/>
    <property type="match status" value="1"/>
</dbReference>
<keyword evidence="3" id="KW-1185">Reference proteome</keyword>